<sequence>QGRWKEAEELQVQVMEARKRVLDPEHQSTLASMHNLAHTFKSLGRNAAAIAMMEKSAAGFSRQLGEDHSDTKDSLHFLAKWRDE</sequence>
<dbReference type="InterPro" id="IPR011990">
    <property type="entry name" value="TPR-like_helical_dom_sf"/>
</dbReference>
<dbReference type="Proteomes" id="UP000326924">
    <property type="component" value="Unassembled WGS sequence"/>
</dbReference>
<dbReference type="Gene3D" id="1.25.40.10">
    <property type="entry name" value="Tetratricopeptide repeat domain"/>
    <property type="match status" value="1"/>
</dbReference>
<evidence type="ECO:0008006" key="3">
    <source>
        <dbReference type="Google" id="ProtNLM"/>
    </source>
</evidence>
<accession>A0A5J5EI28</accession>
<organism evidence="1 2">
    <name type="scientific">Sphaerosporella brunnea</name>
    <dbReference type="NCBI Taxonomy" id="1250544"/>
    <lineage>
        <taxon>Eukaryota</taxon>
        <taxon>Fungi</taxon>
        <taxon>Dikarya</taxon>
        <taxon>Ascomycota</taxon>
        <taxon>Pezizomycotina</taxon>
        <taxon>Pezizomycetes</taxon>
        <taxon>Pezizales</taxon>
        <taxon>Pyronemataceae</taxon>
        <taxon>Sphaerosporella</taxon>
    </lineage>
</organism>
<evidence type="ECO:0000313" key="2">
    <source>
        <dbReference type="Proteomes" id="UP000326924"/>
    </source>
</evidence>
<dbReference type="PANTHER" id="PTHR46082:SF6">
    <property type="entry name" value="AAA+ ATPASE DOMAIN-CONTAINING PROTEIN-RELATED"/>
    <property type="match status" value="1"/>
</dbReference>
<feature type="non-terminal residue" evidence="1">
    <location>
        <position position="1"/>
    </location>
</feature>
<dbReference type="InParanoid" id="A0A5J5EI28"/>
<proteinExistence type="predicted"/>
<comment type="caution">
    <text evidence="1">The sequence shown here is derived from an EMBL/GenBank/DDBJ whole genome shotgun (WGS) entry which is preliminary data.</text>
</comment>
<dbReference type="AlphaFoldDB" id="A0A5J5EI28"/>
<reference evidence="1 2" key="1">
    <citation type="submission" date="2019-09" db="EMBL/GenBank/DDBJ databases">
        <title>Draft genome of the ectomycorrhizal ascomycete Sphaerosporella brunnea.</title>
        <authorList>
            <consortium name="DOE Joint Genome Institute"/>
            <person name="Benucci G.M."/>
            <person name="Marozzi G."/>
            <person name="Antonielli L."/>
            <person name="Sanchez S."/>
            <person name="Marco P."/>
            <person name="Wang X."/>
            <person name="Falini L.B."/>
            <person name="Barry K."/>
            <person name="Haridas S."/>
            <person name="Lipzen A."/>
            <person name="Labutti K."/>
            <person name="Grigoriev I.V."/>
            <person name="Murat C."/>
            <person name="Martin F."/>
            <person name="Albertini E."/>
            <person name="Donnini D."/>
            <person name="Bonito G."/>
        </authorList>
    </citation>
    <scope>NUCLEOTIDE SEQUENCE [LARGE SCALE GENOMIC DNA]</scope>
    <source>
        <strain evidence="1 2">Sb_GMNB300</strain>
    </source>
</reference>
<evidence type="ECO:0000313" key="1">
    <source>
        <dbReference type="EMBL" id="KAA8894783.1"/>
    </source>
</evidence>
<dbReference type="Pfam" id="PF13424">
    <property type="entry name" value="TPR_12"/>
    <property type="match status" value="1"/>
</dbReference>
<name>A0A5J5EI28_9PEZI</name>
<dbReference type="OrthoDB" id="5986190at2759"/>
<keyword evidence="2" id="KW-1185">Reference proteome</keyword>
<protein>
    <recommendedName>
        <fullName evidence="3">Kinesin light chain</fullName>
    </recommendedName>
</protein>
<dbReference type="SUPFAM" id="SSF48452">
    <property type="entry name" value="TPR-like"/>
    <property type="match status" value="1"/>
</dbReference>
<dbReference type="PANTHER" id="PTHR46082">
    <property type="entry name" value="ATP/GTP-BINDING PROTEIN-RELATED"/>
    <property type="match status" value="1"/>
</dbReference>
<dbReference type="EMBL" id="VXIS01000311">
    <property type="protein sequence ID" value="KAA8894783.1"/>
    <property type="molecule type" value="Genomic_DNA"/>
</dbReference>
<gene>
    <name evidence="1" type="ORF">FN846DRAFT_768009</name>
</gene>
<dbReference type="InterPro" id="IPR053137">
    <property type="entry name" value="NLR-like"/>
</dbReference>
<feature type="non-terminal residue" evidence="1">
    <location>
        <position position="84"/>
    </location>
</feature>